<evidence type="ECO:0000256" key="1">
    <source>
        <dbReference type="SAM" id="Phobius"/>
    </source>
</evidence>
<reference evidence="2 3" key="1">
    <citation type="submission" date="2018-09" db="EMBL/GenBank/DDBJ databases">
        <title>Novel species of Cryobacterium.</title>
        <authorList>
            <person name="Liu Q."/>
            <person name="Xin Y.-H."/>
        </authorList>
    </citation>
    <scope>NUCLEOTIDE SEQUENCE [LARGE SCALE GENOMIC DNA]</scope>
    <source>
        <strain evidence="2 3">Hh39</strain>
    </source>
</reference>
<evidence type="ECO:0000313" key="2">
    <source>
        <dbReference type="EMBL" id="RJT88543.1"/>
    </source>
</evidence>
<keyword evidence="1" id="KW-0812">Transmembrane</keyword>
<feature type="transmembrane region" description="Helical" evidence="1">
    <location>
        <begin position="239"/>
        <end position="263"/>
    </location>
</feature>
<feature type="transmembrane region" description="Helical" evidence="1">
    <location>
        <begin position="214"/>
        <end position="233"/>
    </location>
</feature>
<feature type="transmembrane region" description="Helical" evidence="1">
    <location>
        <begin position="78"/>
        <end position="100"/>
    </location>
</feature>
<feature type="transmembrane region" description="Helical" evidence="1">
    <location>
        <begin position="160"/>
        <end position="183"/>
    </location>
</feature>
<protein>
    <submittedName>
        <fullName evidence="2">Uncharacterized protein</fullName>
    </submittedName>
</protein>
<comment type="caution">
    <text evidence="2">The sequence shown here is derived from an EMBL/GenBank/DDBJ whole genome shotgun (WGS) entry which is preliminary data.</text>
</comment>
<evidence type="ECO:0000313" key="3">
    <source>
        <dbReference type="Proteomes" id="UP000272015"/>
    </source>
</evidence>
<dbReference type="AlphaFoldDB" id="A0A3A5MNP7"/>
<accession>A0A3A5MNP7</accession>
<feature type="transmembrane region" description="Helical" evidence="1">
    <location>
        <begin position="20"/>
        <end position="46"/>
    </location>
</feature>
<gene>
    <name evidence="2" type="ORF">D6T64_10475</name>
</gene>
<name>A0A3A5MNP7_9MICO</name>
<feature type="transmembrane region" description="Helical" evidence="1">
    <location>
        <begin position="121"/>
        <end position="148"/>
    </location>
</feature>
<keyword evidence="1" id="KW-0472">Membrane</keyword>
<proteinExistence type="predicted"/>
<sequence>MNASPIAPPIEARPRRPLLWFWLTLGGSVLVLLGLASIGLLLALTLQASAAFDKVMAGTYTDVRNLGLSEYERSVGSAIIGIPMVLFLVAFCLLMLGELLRRAGGVVASIPTLWVLSPRVHLAWIAAPVMVWVALIALPVGLGVVTGWPAALEPEVEKDVWMILGFYGAMALGVAAVIAVSLVKKLVGLHRPVVPTPAGTRLPFWRKVTYCGRFDLWPAFFGGAFLGPAWIALCYDDLLFLLVPLGTGLIVLAVAVLAACTFWRSAEILAAAETAVTESGS</sequence>
<keyword evidence="3" id="KW-1185">Reference proteome</keyword>
<dbReference type="Proteomes" id="UP000272015">
    <property type="component" value="Unassembled WGS sequence"/>
</dbReference>
<organism evidence="2 3">
    <name type="scientific">Cryobacterium melibiosiphilum</name>
    <dbReference type="NCBI Taxonomy" id="995039"/>
    <lineage>
        <taxon>Bacteria</taxon>
        <taxon>Bacillati</taxon>
        <taxon>Actinomycetota</taxon>
        <taxon>Actinomycetes</taxon>
        <taxon>Micrococcales</taxon>
        <taxon>Microbacteriaceae</taxon>
        <taxon>Cryobacterium</taxon>
    </lineage>
</organism>
<keyword evidence="1" id="KW-1133">Transmembrane helix</keyword>
<dbReference type="EMBL" id="QZVS01000082">
    <property type="protein sequence ID" value="RJT88543.1"/>
    <property type="molecule type" value="Genomic_DNA"/>
</dbReference>